<dbReference type="KEGG" id="ehx:EMIHUDRAFT_78434"/>
<dbReference type="InterPro" id="IPR013083">
    <property type="entry name" value="Znf_RING/FYVE/PHD"/>
</dbReference>
<evidence type="ECO:0000313" key="7">
    <source>
        <dbReference type="Proteomes" id="UP000013827"/>
    </source>
</evidence>
<accession>A0A0D3IIP2</accession>
<evidence type="ECO:0000256" key="3">
    <source>
        <dbReference type="ARBA" id="ARBA00022833"/>
    </source>
</evidence>
<dbReference type="EnsemblProtists" id="EOD20114">
    <property type="protein sequence ID" value="EOD20114"/>
    <property type="gene ID" value="EMIHUDRAFT_78434"/>
</dbReference>
<protein>
    <recommendedName>
        <fullName evidence="5">FYVE-type domain-containing protein</fullName>
    </recommendedName>
</protein>
<dbReference type="GO" id="GO:0043130">
    <property type="term" value="F:ubiquitin binding"/>
    <property type="evidence" value="ECO:0007669"/>
    <property type="project" value="TreeGrafter"/>
</dbReference>
<feature type="domain" description="FYVE-type" evidence="5">
    <location>
        <begin position="33"/>
        <end position="102"/>
    </location>
</feature>
<evidence type="ECO:0000259" key="5">
    <source>
        <dbReference type="PROSITE" id="PS50178"/>
    </source>
</evidence>
<dbReference type="GO" id="GO:0008270">
    <property type="term" value="F:zinc ion binding"/>
    <property type="evidence" value="ECO:0007669"/>
    <property type="project" value="UniProtKB-KW"/>
</dbReference>
<proteinExistence type="predicted"/>
<dbReference type="PANTHER" id="PTHR47794:SF1">
    <property type="entry name" value="VACUOLAR PROTEIN SORTING-ASSOCIATED PROTEIN 27"/>
    <property type="match status" value="1"/>
</dbReference>
<reference evidence="7" key="1">
    <citation type="journal article" date="2013" name="Nature">
        <title>Pan genome of the phytoplankton Emiliania underpins its global distribution.</title>
        <authorList>
            <person name="Read B.A."/>
            <person name="Kegel J."/>
            <person name="Klute M.J."/>
            <person name="Kuo A."/>
            <person name="Lefebvre S.C."/>
            <person name="Maumus F."/>
            <person name="Mayer C."/>
            <person name="Miller J."/>
            <person name="Monier A."/>
            <person name="Salamov A."/>
            <person name="Young J."/>
            <person name="Aguilar M."/>
            <person name="Claverie J.M."/>
            <person name="Frickenhaus S."/>
            <person name="Gonzalez K."/>
            <person name="Herman E.K."/>
            <person name="Lin Y.C."/>
            <person name="Napier J."/>
            <person name="Ogata H."/>
            <person name="Sarno A.F."/>
            <person name="Shmutz J."/>
            <person name="Schroeder D."/>
            <person name="de Vargas C."/>
            <person name="Verret F."/>
            <person name="von Dassow P."/>
            <person name="Valentin K."/>
            <person name="Van de Peer Y."/>
            <person name="Wheeler G."/>
            <person name="Dacks J.B."/>
            <person name="Delwiche C.F."/>
            <person name="Dyhrman S.T."/>
            <person name="Glockner G."/>
            <person name="John U."/>
            <person name="Richards T."/>
            <person name="Worden A.Z."/>
            <person name="Zhang X."/>
            <person name="Grigoriev I.V."/>
            <person name="Allen A.E."/>
            <person name="Bidle K."/>
            <person name="Borodovsky M."/>
            <person name="Bowler C."/>
            <person name="Brownlee C."/>
            <person name="Cock J.M."/>
            <person name="Elias M."/>
            <person name="Gladyshev V.N."/>
            <person name="Groth M."/>
            <person name="Guda C."/>
            <person name="Hadaegh A."/>
            <person name="Iglesias-Rodriguez M.D."/>
            <person name="Jenkins J."/>
            <person name="Jones B.M."/>
            <person name="Lawson T."/>
            <person name="Leese F."/>
            <person name="Lindquist E."/>
            <person name="Lobanov A."/>
            <person name="Lomsadze A."/>
            <person name="Malik S.B."/>
            <person name="Marsh M.E."/>
            <person name="Mackinder L."/>
            <person name="Mock T."/>
            <person name="Mueller-Roeber B."/>
            <person name="Pagarete A."/>
            <person name="Parker M."/>
            <person name="Probert I."/>
            <person name="Quesneville H."/>
            <person name="Raines C."/>
            <person name="Rensing S.A."/>
            <person name="Riano-Pachon D.M."/>
            <person name="Richier S."/>
            <person name="Rokitta S."/>
            <person name="Shiraiwa Y."/>
            <person name="Soanes D.M."/>
            <person name="van der Giezen M."/>
            <person name="Wahlund T.M."/>
            <person name="Williams B."/>
            <person name="Wilson W."/>
            <person name="Wolfe G."/>
            <person name="Wurch L.L."/>
        </authorList>
    </citation>
    <scope>NUCLEOTIDE SEQUENCE</scope>
</reference>
<dbReference type="PaxDb" id="2903-EOD11127"/>
<dbReference type="EnsemblProtists" id="EOD11127">
    <property type="protein sequence ID" value="EOD11127"/>
    <property type="gene ID" value="EMIHUDRAFT_67477"/>
</dbReference>
<dbReference type="GO" id="GO:0006623">
    <property type="term" value="P:protein targeting to vacuole"/>
    <property type="evidence" value="ECO:0007669"/>
    <property type="project" value="TreeGrafter"/>
</dbReference>
<dbReference type="GO" id="GO:0033565">
    <property type="term" value="C:ESCRT-0 complex"/>
    <property type="evidence" value="ECO:0007669"/>
    <property type="project" value="TreeGrafter"/>
</dbReference>
<dbReference type="Proteomes" id="UP000013827">
    <property type="component" value="Unassembled WGS sequence"/>
</dbReference>
<evidence type="ECO:0000256" key="2">
    <source>
        <dbReference type="ARBA" id="ARBA00022771"/>
    </source>
</evidence>
<evidence type="ECO:0000256" key="4">
    <source>
        <dbReference type="PROSITE-ProRule" id="PRU00091"/>
    </source>
</evidence>
<keyword evidence="3" id="KW-0862">Zinc</keyword>
<reference evidence="6" key="2">
    <citation type="submission" date="2024-10" db="UniProtKB">
        <authorList>
            <consortium name="EnsemblProtists"/>
        </authorList>
    </citation>
    <scope>IDENTIFICATION</scope>
</reference>
<dbReference type="RefSeq" id="XP_005763556.1">
    <property type="nucleotide sequence ID" value="XM_005763499.1"/>
</dbReference>
<dbReference type="GO" id="GO:0032266">
    <property type="term" value="F:phosphatidylinositol-3-phosphate binding"/>
    <property type="evidence" value="ECO:0007669"/>
    <property type="project" value="TreeGrafter"/>
</dbReference>
<organism evidence="6 7">
    <name type="scientific">Emiliania huxleyi (strain CCMP1516)</name>
    <dbReference type="NCBI Taxonomy" id="280463"/>
    <lineage>
        <taxon>Eukaryota</taxon>
        <taxon>Haptista</taxon>
        <taxon>Haptophyta</taxon>
        <taxon>Prymnesiophyceae</taxon>
        <taxon>Isochrysidales</taxon>
        <taxon>Noelaerhabdaceae</taxon>
        <taxon>Emiliania</taxon>
    </lineage>
</organism>
<dbReference type="InterPro" id="IPR011011">
    <property type="entry name" value="Znf_FYVE_PHD"/>
</dbReference>
<dbReference type="STRING" id="2903.R1EGY5"/>
<keyword evidence="2 4" id="KW-0863">Zinc-finger</keyword>
<keyword evidence="7" id="KW-1185">Reference proteome</keyword>
<dbReference type="HOGENOM" id="CLU_2282758_0_0_1"/>
<dbReference type="SMART" id="SM00064">
    <property type="entry name" value="FYVE"/>
    <property type="match status" value="1"/>
</dbReference>
<dbReference type="PROSITE" id="PS50178">
    <property type="entry name" value="ZF_FYVE"/>
    <property type="match status" value="1"/>
</dbReference>
<dbReference type="Pfam" id="PF01363">
    <property type="entry name" value="FYVE"/>
    <property type="match status" value="1"/>
</dbReference>
<name>A0A0D3IIP2_EMIH1</name>
<dbReference type="KEGG" id="ehx:EMIHUDRAFT_67477"/>
<evidence type="ECO:0000256" key="1">
    <source>
        <dbReference type="ARBA" id="ARBA00022723"/>
    </source>
</evidence>
<dbReference type="eggNOG" id="KOG1818">
    <property type="taxonomic scope" value="Eukaryota"/>
</dbReference>
<sequence>MINDHRGREYLAALRGLRAGRSAPRTPPAWAPFRDGAACAVCSAPFVWESTCRSSAQEVCARHHCRACGRVVCGACSAHEVCLPDFGIVEPVRVCDACAWTL</sequence>
<keyword evidence="1" id="KW-0479">Metal-binding</keyword>
<dbReference type="OMA" id="WWIRRSH"/>
<dbReference type="SUPFAM" id="SSF57903">
    <property type="entry name" value="FYVE/PHD zinc finger"/>
    <property type="match status" value="1"/>
</dbReference>
<dbReference type="PANTHER" id="PTHR47794">
    <property type="entry name" value="VACUOLAR PROTEIN SORTING-ASSOCIATED PROTEIN 27"/>
    <property type="match status" value="1"/>
</dbReference>
<dbReference type="Gene3D" id="3.30.40.10">
    <property type="entry name" value="Zinc/RING finger domain, C3HC4 (zinc finger)"/>
    <property type="match status" value="1"/>
</dbReference>
<evidence type="ECO:0000313" key="6">
    <source>
        <dbReference type="EnsemblProtists" id="EOD11127"/>
    </source>
</evidence>
<dbReference type="AlphaFoldDB" id="A0A0D3IIP2"/>
<dbReference type="GO" id="GO:0043328">
    <property type="term" value="P:protein transport to vacuole involved in ubiquitin-dependent protein catabolic process via the multivesicular body sorting pathway"/>
    <property type="evidence" value="ECO:0007669"/>
    <property type="project" value="TreeGrafter"/>
</dbReference>
<dbReference type="InterPro" id="IPR017455">
    <property type="entry name" value="Znf_FYVE-rel"/>
</dbReference>
<dbReference type="GeneID" id="17257252"/>
<dbReference type="InterPro" id="IPR000306">
    <property type="entry name" value="Znf_FYVE"/>
</dbReference>
<dbReference type="GeneID" id="17265661"/>
<dbReference type="RefSeq" id="XP_005772543.1">
    <property type="nucleotide sequence ID" value="XM_005772486.1"/>
</dbReference>